<gene>
    <name evidence="1" type="ORF">GCM10007160_04040</name>
</gene>
<keyword evidence="2" id="KW-1185">Reference proteome</keyword>
<dbReference type="RefSeq" id="WP_189465634.1">
    <property type="nucleotide sequence ID" value="NZ_BMXS01000001.1"/>
</dbReference>
<proteinExistence type="predicted"/>
<organism evidence="1 2">
    <name type="scientific">Litchfieldella qijiaojingensis</name>
    <dbReference type="NCBI Taxonomy" id="980347"/>
    <lineage>
        <taxon>Bacteria</taxon>
        <taxon>Pseudomonadati</taxon>
        <taxon>Pseudomonadota</taxon>
        <taxon>Gammaproteobacteria</taxon>
        <taxon>Oceanospirillales</taxon>
        <taxon>Halomonadaceae</taxon>
        <taxon>Litchfieldella</taxon>
    </lineage>
</organism>
<reference evidence="2" key="1">
    <citation type="journal article" date="2019" name="Int. J. Syst. Evol. Microbiol.">
        <title>The Global Catalogue of Microorganisms (GCM) 10K type strain sequencing project: providing services to taxonomists for standard genome sequencing and annotation.</title>
        <authorList>
            <consortium name="The Broad Institute Genomics Platform"/>
            <consortium name="The Broad Institute Genome Sequencing Center for Infectious Disease"/>
            <person name="Wu L."/>
            <person name="Ma J."/>
        </authorList>
    </citation>
    <scope>NUCLEOTIDE SEQUENCE [LARGE SCALE GENOMIC DNA]</scope>
    <source>
        <strain evidence="2">KCTC 22228</strain>
    </source>
</reference>
<comment type="caution">
    <text evidence="1">The sequence shown here is derived from an EMBL/GenBank/DDBJ whole genome shotgun (WGS) entry which is preliminary data.</text>
</comment>
<evidence type="ECO:0000313" key="2">
    <source>
        <dbReference type="Proteomes" id="UP000653056"/>
    </source>
</evidence>
<evidence type="ECO:0000313" key="1">
    <source>
        <dbReference type="EMBL" id="GGX79813.1"/>
    </source>
</evidence>
<protein>
    <submittedName>
        <fullName evidence="1">Uncharacterized protein</fullName>
    </submittedName>
</protein>
<name>A0ABQ2YD95_9GAMM</name>
<dbReference type="EMBL" id="BMXS01000001">
    <property type="protein sequence ID" value="GGX79813.1"/>
    <property type="molecule type" value="Genomic_DNA"/>
</dbReference>
<dbReference type="Proteomes" id="UP000653056">
    <property type="component" value="Unassembled WGS sequence"/>
</dbReference>
<sequence length="256" mass="28511">MVTAGQDRAARQSWKSIVFGSETTHVKVDFGAPPPYAVSALLRACLRDTDGNRVGAEQVWQWSVASRLQGLLAVVMATDAGDLDVSTECRHCHQPLGFELPLQRFVHTPPDEPLSCRLDNGEWFEVRLPTGQDQRRWLEQGGADAETMACDLVVGASEDGDWSEDRLAAMEAALERADPFTALDLEAECPECQASIQHPFNLEATLLQRLQGVLTELLRNVHRLATAYHWSEAEILSLPIQRRDFYLACLSREGRV</sequence>
<accession>A0ABQ2YD95</accession>